<dbReference type="RefSeq" id="WP_380760493.1">
    <property type="nucleotide sequence ID" value="NZ_JBHSRF010000071.1"/>
</dbReference>
<evidence type="ECO:0000313" key="3">
    <source>
        <dbReference type="Proteomes" id="UP001596137"/>
    </source>
</evidence>
<dbReference type="InterPro" id="IPR027417">
    <property type="entry name" value="P-loop_NTPase"/>
</dbReference>
<feature type="region of interest" description="Disordered" evidence="1">
    <location>
        <begin position="544"/>
        <end position="563"/>
    </location>
</feature>
<dbReference type="SUPFAM" id="SSF52540">
    <property type="entry name" value="P-loop containing nucleoside triphosphate hydrolases"/>
    <property type="match status" value="1"/>
</dbReference>
<keyword evidence="3" id="KW-1185">Reference proteome</keyword>
<gene>
    <name evidence="2" type="ORF">ACFP1K_32285</name>
</gene>
<reference evidence="3" key="1">
    <citation type="journal article" date="2019" name="Int. J. Syst. Evol. Microbiol.">
        <title>The Global Catalogue of Microorganisms (GCM) 10K type strain sequencing project: providing services to taxonomists for standard genome sequencing and annotation.</title>
        <authorList>
            <consortium name="The Broad Institute Genomics Platform"/>
            <consortium name="The Broad Institute Genome Sequencing Center for Infectious Disease"/>
            <person name="Wu L."/>
            <person name="Ma J."/>
        </authorList>
    </citation>
    <scope>NUCLEOTIDE SEQUENCE [LARGE SCALE GENOMIC DNA]</scope>
    <source>
        <strain evidence="3">JCM 30346</strain>
    </source>
</reference>
<sequence>MNLVQYINDYFRATFETKPSVISGSGGCLFISGEYGIGKTHLAQIAWNRISAHSDDTVHRLLLDVPRENFLTMYREYLIDQIDHNDLFERVEDYYRYIVAAEFTGPDNRGSADPIAEGLKRRELDPQPVVQKLGLVESTLRADLHRKLRLVTEARKFSVALSLILDPDYSDAVWEWLQGHPPSTLLRERGVTEAIDSDRAALDALGVLAFVYGRIGHRMAFVVDDLHVIMSDLEERRVPFLQAFERLVNVFIDVGGLLVVCGTPEVEEALSRSTRDRMQVIRPNRFTAKHTEKYIEDSMPENPSLFAPGAAAYITELADGLPRRILQLIDQAVEIAARNRSRVSDATVRAAVRAEYEQVPLDEVRRMVWRTLEAEGRPFSADQPAGEGGGAIIDAWMPIGTQAAVAVIVVGALLISEQIPAIDLKVSAARSAVPDCEVILVVNGYVAASLRTDVSFITGRQPLVFESRGFPGEFREATRAVIGKVENALQEDVLAVVKRQVDRIGLQQAYGQTLIEQLAGMFDTQRAESDRRLNAIQGELAELSRSAAGSRPGQADGAPVRAARPPGLPDDVRMLFDTALDAVEQVSDVGGLFRAEFDAVTAEPPASGGGDMPLSRLLTAPEMFRSFGVAMLLRRLIETFRDSVGEWFGSIRATGAGGRAAPTVEADLPRLLAICRTYDETVDVLPLFRLNNLIKLMSRSREPEGPAYPRSVRITEALDNLGGRVYDGARRAIGI</sequence>
<dbReference type="Proteomes" id="UP001596137">
    <property type="component" value="Unassembled WGS sequence"/>
</dbReference>
<proteinExistence type="predicted"/>
<comment type="caution">
    <text evidence="2">The sequence shown here is derived from an EMBL/GenBank/DDBJ whole genome shotgun (WGS) entry which is preliminary data.</text>
</comment>
<dbReference type="EMBL" id="JBHSRF010000071">
    <property type="protein sequence ID" value="MFC6085884.1"/>
    <property type="molecule type" value="Genomic_DNA"/>
</dbReference>
<evidence type="ECO:0000313" key="2">
    <source>
        <dbReference type="EMBL" id="MFC6085884.1"/>
    </source>
</evidence>
<evidence type="ECO:0000256" key="1">
    <source>
        <dbReference type="SAM" id="MobiDB-lite"/>
    </source>
</evidence>
<name>A0ABW1NRB5_9ACTN</name>
<organism evidence="2 3">
    <name type="scientific">Sphaerisporangium aureirubrum</name>
    <dbReference type="NCBI Taxonomy" id="1544736"/>
    <lineage>
        <taxon>Bacteria</taxon>
        <taxon>Bacillati</taxon>
        <taxon>Actinomycetota</taxon>
        <taxon>Actinomycetes</taxon>
        <taxon>Streptosporangiales</taxon>
        <taxon>Streptosporangiaceae</taxon>
        <taxon>Sphaerisporangium</taxon>
    </lineage>
</organism>
<accession>A0ABW1NRB5</accession>
<evidence type="ECO:0008006" key="4">
    <source>
        <dbReference type="Google" id="ProtNLM"/>
    </source>
</evidence>
<protein>
    <recommendedName>
        <fullName evidence="4">AAA+ ATPase domain-containing protein</fullName>
    </recommendedName>
</protein>